<dbReference type="EMBL" id="VAUA01000014">
    <property type="protein sequence ID" value="TLP56006.1"/>
    <property type="molecule type" value="Genomic_DNA"/>
</dbReference>
<name>A0ABY2UP05_9RHOB</name>
<keyword evidence="4 6" id="KW-1133">Transmembrane helix</keyword>
<keyword evidence="3 6" id="KW-0812">Transmembrane</keyword>
<feature type="transmembrane region" description="Helical" evidence="6">
    <location>
        <begin position="7"/>
        <end position="26"/>
    </location>
</feature>
<dbReference type="RefSeq" id="WP_138165315.1">
    <property type="nucleotide sequence ID" value="NZ_VAUA01000014.1"/>
</dbReference>
<gene>
    <name evidence="8" type="ORF">FEE96_22230</name>
</gene>
<proteinExistence type="inferred from homology"/>
<evidence type="ECO:0000313" key="8">
    <source>
        <dbReference type="EMBL" id="TLP56006.1"/>
    </source>
</evidence>
<feature type="transmembrane region" description="Helical" evidence="6">
    <location>
        <begin position="265"/>
        <end position="283"/>
    </location>
</feature>
<evidence type="ECO:0000259" key="7">
    <source>
        <dbReference type="Pfam" id="PF00892"/>
    </source>
</evidence>
<evidence type="ECO:0000256" key="6">
    <source>
        <dbReference type="SAM" id="Phobius"/>
    </source>
</evidence>
<evidence type="ECO:0000256" key="5">
    <source>
        <dbReference type="ARBA" id="ARBA00023136"/>
    </source>
</evidence>
<organism evidence="8 9">
    <name type="scientific">Parasedimentitalea maritima</name>
    <dbReference type="NCBI Taxonomy" id="2578117"/>
    <lineage>
        <taxon>Bacteria</taxon>
        <taxon>Pseudomonadati</taxon>
        <taxon>Pseudomonadota</taxon>
        <taxon>Alphaproteobacteria</taxon>
        <taxon>Rhodobacterales</taxon>
        <taxon>Paracoccaceae</taxon>
        <taxon>Parasedimentitalea</taxon>
    </lineage>
</organism>
<feature type="domain" description="EamA" evidence="7">
    <location>
        <begin position="152"/>
        <end position="282"/>
    </location>
</feature>
<evidence type="ECO:0000256" key="3">
    <source>
        <dbReference type="ARBA" id="ARBA00022692"/>
    </source>
</evidence>
<dbReference type="Pfam" id="PF00892">
    <property type="entry name" value="EamA"/>
    <property type="match status" value="2"/>
</dbReference>
<dbReference type="InterPro" id="IPR037185">
    <property type="entry name" value="EmrE-like"/>
</dbReference>
<feature type="domain" description="EamA" evidence="7">
    <location>
        <begin position="4"/>
        <end position="137"/>
    </location>
</feature>
<protein>
    <submittedName>
        <fullName evidence="8">DMT family transporter</fullName>
    </submittedName>
</protein>
<feature type="transmembrane region" description="Helical" evidence="6">
    <location>
        <begin position="183"/>
        <end position="204"/>
    </location>
</feature>
<comment type="similarity">
    <text evidence="2">Belongs to the drug/metabolite transporter (DMT) superfamily. 10 TMS drug/metabolite exporter (DME) (TC 2.A.7.3) family.</text>
</comment>
<keyword evidence="5 6" id="KW-0472">Membrane</keyword>
<feature type="transmembrane region" description="Helical" evidence="6">
    <location>
        <begin position="121"/>
        <end position="138"/>
    </location>
</feature>
<keyword evidence="9" id="KW-1185">Reference proteome</keyword>
<feature type="transmembrane region" description="Helical" evidence="6">
    <location>
        <begin position="210"/>
        <end position="231"/>
    </location>
</feature>
<sequence length="296" mass="31596">MDTSGISLRVGATFFFSVMVIFIKLLSEAVPIGQVVFFRSAVALVPLVLFLMWTKDFPNGLYSKRPMGHLVRCLMGCAAMFASFASIKYLPLAHASILGYLAPMLAVVLARFILGENVSPIRWFAVVLSFLGMLVLVLPKATGAALDQSYMIGLTLALVMAVFTAGAKIQIRSLALTENAGAIAFYFALTCAFAGLVTVGLGWVQPNPTQWMLLIGSGLAGGIAHIMMTLALQKSEVSQLAPFEYLSLVFAVIADYSLFNVVPGVAFVGATVLILAAMWLVTFKDSPGPAKRAGTL</sequence>
<feature type="transmembrane region" description="Helical" evidence="6">
    <location>
        <begin position="97"/>
        <end position="114"/>
    </location>
</feature>
<evidence type="ECO:0000313" key="9">
    <source>
        <dbReference type="Proteomes" id="UP000305041"/>
    </source>
</evidence>
<dbReference type="PANTHER" id="PTHR22911">
    <property type="entry name" value="ACYL-MALONYL CONDENSING ENZYME-RELATED"/>
    <property type="match status" value="1"/>
</dbReference>
<dbReference type="Proteomes" id="UP000305041">
    <property type="component" value="Unassembled WGS sequence"/>
</dbReference>
<feature type="transmembrane region" description="Helical" evidence="6">
    <location>
        <begin position="150"/>
        <end position="171"/>
    </location>
</feature>
<comment type="subcellular location">
    <subcellularLocation>
        <location evidence="1">Membrane</location>
        <topology evidence="1">Multi-pass membrane protein</topology>
    </subcellularLocation>
</comment>
<feature type="transmembrane region" description="Helical" evidence="6">
    <location>
        <begin position="32"/>
        <end position="53"/>
    </location>
</feature>
<evidence type="ECO:0000256" key="4">
    <source>
        <dbReference type="ARBA" id="ARBA00022989"/>
    </source>
</evidence>
<evidence type="ECO:0000256" key="1">
    <source>
        <dbReference type="ARBA" id="ARBA00004141"/>
    </source>
</evidence>
<reference evidence="8 9" key="1">
    <citation type="submission" date="2019-05" db="EMBL/GenBank/DDBJ databases">
        <title>Draft genome sequence of Pelagicola sp. DSW4-44.</title>
        <authorList>
            <person name="Oh J."/>
        </authorList>
    </citation>
    <scope>NUCLEOTIDE SEQUENCE [LARGE SCALE GENOMIC DNA]</scope>
    <source>
        <strain evidence="8 9">DSW4-44</strain>
    </source>
</reference>
<comment type="caution">
    <text evidence="8">The sequence shown here is derived from an EMBL/GenBank/DDBJ whole genome shotgun (WGS) entry which is preliminary data.</text>
</comment>
<feature type="transmembrane region" description="Helical" evidence="6">
    <location>
        <begin position="73"/>
        <end position="91"/>
    </location>
</feature>
<dbReference type="InterPro" id="IPR000620">
    <property type="entry name" value="EamA_dom"/>
</dbReference>
<accession>A0ABY2UP05</accession>
<dbReference type="SUPFAM" id="SSF103481">
    <property type="entry name" value="Multidrug resistance efflux transporter EmrE"/>
    <property type="match status" value="2"/>
</dbReference>
<dbReference type="PANTHER" id="PTHR22911:SF6">
    <property type="entry name" value="SOLUTE CARRIER FAMILY 35 MEMBER G1"/>
    <property type="match status" value="1"/>
</dbReference>
<evidence type="ECO:0000256" key="2">
    <source>
        <dbReference type="ARBA" id="ARBA00009853"/>
    </source>
</evidence>